<dbReference type="GO" id="GO:0061617">
    <property type="term" value="C:MICOS complex"/>
    <property type="evidence" value="ECO:0007669"/>
    <property type="project" value="UniProtKB-UniRule"/>
</dbReference>
<dbReference type="EMBL" id="JAAABM010000004">
    <property type="protein sequence ID" value="KAF7678173.1"/>
    <property type="molecule type" value="Genomic_DNA"/>
</dbReference>
<feature type="compositionally biased region" description="Low complexity" evidence="13">
    <location>
        <begin position="1032"/>
        <end position="1046"/>
    </location>
</feature>
<evidence type="ECO:0000256" key="12">
    <source>
        <dbReference type="RuleBase" id="RU363010"/>
    </source>
</evidence>
<accession>A0A8H7EGV4</accession>
<feature type="compositionally biased region" description="Pro residues" evidence="13">
    <location>
        <begin position="1047"/>
        <end position="1058"/>
    </location>
</feature>
<feature type="region of interest" description="Disordered" evidence="13">
    <location>
        <begin position="992"/>
        <end position="1099"/>
    </location>
</feature>
<keyword evidence="9" id="KW-0472">Membrane</keyword>
<evidence type="ECO:0000256" key="9">
    <source>
        <dbReference type="ARBA" id="ARBA00023136"/>
    </source>
</evidence>
<dbReference type="SUPFAM" id="SSF51430">
    <property type="entry name" value="NAD(P)-linked oxidoreductase"/>
    <property type="match status" value="1"/>
</dbReference>
<comment type="subunit">
    <text evidence="12">Component of the mitochondrial contact site and cristae organizing system (MICOS) complex.</text>
</comment>
<dbReference type="GeneID" id="62201779"/>
<dbReference type="Proteomes" id="UP000596902">
    <property type="component" value="Unassembled WGS sequence"/>
</dbReference>
<dbReference type="InterPro" id="IPR050791">
    <property type="entry name" value="Aldo-Keto_reductase"/>
</dbReference>
<comment type="function">
    <text evidence="1 12">Component of the MICOS complex, a large protein complex of the mitochondrial inner membrane that plays crucial roles in the maintenance of crista junctions, inner membrane architecture, and formation of contact sites to the outer membrane.</text>
</comment>
<comment type="similarity">
    <text evidence="3 12">Belongs to the MICOS complex subunit Mic12 family.</text>
</comment>
<dbReference type="Pfam" id="PF17050">
    <property type="entry name" value="AIM5"/>
    <property type="match status" value="1"/>
</dbReference>
<comment type="subcellular location">
    <subcellularLocation>
        <location evidence="2">Membrane</location>
    </subcellularLocation>
    <subcellularLocation>
        <location evidence="12">Mitochondrion inner membrane</location>
        <topology evidence="12">Single-pass membrane protein</topology>
    </subcellularLocation>
</comment>
<feature type="domain" description="NADP-dependent oxidoreductase" evidence="14">
    <location>
        <begin position="17"/>
        <end position="309"/>
    </location>
</feature>
<dbReference type="GO" id="GO:0016491">
    <property type="term" value="F:oxidoreductase activity"/>
    <property type="evidence" value="ECO:0007669"/>
    <property type="project" value="UniProtKB-KW"/>
</dbReference>
<feature type="compositionally biased region" description="Polar residues" evidence="13">
    <location>
        <begin position="1144"/>
        <end position="1176"/>
    </location>
</feature>
<keyword evidence="5" id="KW-0812">Transmembrane</keyword>
<evidence type="ECO:0000313" key="16">
    <source>
        <dbReference type="Proteomes" id="UP000596902"/>
    </source>
</evidence>
<keyword evidence="16" id="KW-1185">Reference proteome</keyword>
<evidence type="ECO:0000256" key="13">
    <source>
        <dbReference type="SAM" id="MobiDB-lite"/>
    </source>
</evidence>
<evidence type="ECO:0000256" key="6">
    <source>
        <dbReference type="ARBA" id="ARBA00022989"/>
    </source>
</evidence>
<keyword evidence="7" id="KW-0560">Oxidoreductase</keyword>
<evidence type="ECO:0000256" key="1">
    <source>
        <dbReference type="ARBA" id="ARBA00002689"/>
    </source>
</evidence>
<dbReference type="InterPro" id="IPR023210">
    <property type="entry name" value="NADP_OxRdtase_dom"/>
</dbReference>
<evidence type="ECO:0000313" key="15">
    <source>
        <dbReference type="EMBL" id="KAF7678173.1"/>
    </source>
</evidence>
<gene>
    <name evidence="15" type="ORF">GT037_003554</name>
</gene>
<dbReference type="InterPro" id="IPR031463">
    <property type="entry name" value="Mic12"/>
</dbReference>
<proteinExistence type="inferred from homology"/>
<dbReference type="RefSeq" id="XP_038788308.1">
    <property type="nucleotide sequence ID" value="XM_038928601.1"/>
</dbReference>
<evidence type="ECO:0000256" key="3">
    <source>
        <dbReference type="ARBA" id="ARBA00009188"/>
    </source>
</evidence>
<dbReference type="PANTHER" id="PTHR43625">
    <property type="entry name" value="AFLATOXIN B1 ALDEHYDE REDUCTASE"/>
    <property type="match status" value="1"/>
</dbReference>
<comment type="caution">
    <text evidence="15">The sequence shown here is derived from an EMBL/GenBank/DDBJ whole genome shotgun (WGS) entry which is preliminary data.</text>
</comment>
<dbReference type="Gene3D" id="3.20.20.100">
    <property type="entry name" value="NADP-dependent oxidoreductase domain"/>
    <property type="match status" value="1"/>
</dbReference>
<dbReference type="InterPro" id="IPR036812">
    <property type="entry name" value="NAD(P)_OxRdtase_dom_sf"/>
</dbReference>
<name>A0A8H7EGV4_9PLEO</name>
<dbReference type="Pfam" id="PF00248">
    <property type="entry name" value="Aldo_ket_red"/>
    <property type="match status" value="1"/>
</dbReference>
<organism evidence="15 16">
    <name type="scientific">Alternaria burnsii</name>
    <dbReference type="NCBI Taxonomy" id="1187904"/>
    <lineage>
        <taxon>Eukaryota</taxon>
        <taxon>Fungi</taxon>
        <taxon>Dikarya</taxon>
        <taxon>Ascomycota</taxon>
        <taxon>Pezizomycotina</taxon>
        <taxon>Dothideomycetes</taxon>
        <taxon>Pleosporomycetidae</taxon>
        <taxon>Pleosporales</taxon>
        <taxon>Pleosporineae</taxon>
        <taxon>Pleosporaceae</taxon>
        <taxon>Alternaria</taxon>
        <taxon>Alternaria sect. Alternaria</taxon>
    </lineage>
</organism>
<feature type="compositionally biased region" description="Polar residues" evidence="13">
    <location>
        <begin position="1228"/>
        <end position="1248"/>
    </location>
</feature>
<keyword evidence="8 12" id="KW-0496">Mitochondrion</keyword>
<feature type="compositionally biased region" description="Low complexity" evidence="13">
    <location>
        <begin position="1081"/>
        <end position="1091"/>
    </location>
</feature>
<feature type="compositionally biased region" description="Pro residues" evidence="13">
    <location>
        <begin position="1211"/>
        <end position="1223"/>
    </location>
</feature>
<reference evidence="15" key="2">
    <citation type="submission" date="2020-08" db="EMBL/GenBank/DDBJ databases">
        <title>Draft Genome Sequence of Cumin Blight Pathogen Alternaria burnsii.</title>
        <authorList>
            <person name="Feng Z."/>
        </authorList>
    </citation>
    <scope>NUCLEOTIDE SEQUENCE</scope>
    <source>
        <strain evidence="15">CBS107.38</strain>
    </source>
</reference>
<evidence type="ECO:0000256" key="10">
    <source>
        <dbReference type="ARBA" id="ARBA00032159"/>
    </source>
</evidence>
<evidence type="ECO:0000256" key="4">
    <source>
        <dbReference type="ARBA" id="ARBA00018170"/>
    </source>
</evidence>
<protein>
    <recommendedName>
        <fullName evidence="4 12">MICOS complex subunit MIC12</fullName>
    </recommendedName>
    <alternativeName>
        <fullName evidence="11 12">Altered inheritance of mitochondria protein 5, mitochondrial</fullName>
    </alternativeName>
    <alternativeName>
        <fullName evidence="10 12">Found in mitochondrial proteome protein 51</fullName>
    </alternativeName>
</protein>
<feature type="compositionally biased region" description="Polar residues" evidence="13">
    <location>
        <begin position="1062"/>
        <end position="1080"/>
    </location>
</feature>
<evidence type="ECO:0000256" key="7">
    <source>
        <dbReference type="ARBA" id="ARBA00023002"/>
    </source>
</evidence>
<feature type="compositionally biased region" description="Basic and acidic residues" evidence="13">
    <location>
        <begin position="1000"/>
        <end position="1009"/>
    </location>
</feature>
<evidence type="ECO:0000256" key="5">
    <source>
        <dbReference type="ARBA" id="ARBA00022692"/>
    </source>
</evidence>
<evidence type="ECO:0000259" key="14">
    <source>
        <dbReference type="Pfam" id="PF00248"/>
    </source>
</evidence>
<keyword evidence="6" id="KW-1133">Transmembrane helix</keyword>
<reference evidence="15" key="1">
    <citation type="submission" date="2020-01" db="EMBL/GenBank/DDBJ databases">
        <authorList>
            <person name="Feng Z.H.Z."/>
        </authorList>
    </citation>
    <scope>NUCLEOTIDE SEQUENCE</scope>
    <source>
        <strain evidence="15">CBS107.38</strain>
    </source>
</reference>
<evidence type="ECO:0000256" key="11">
    <source>
        <dbReference type="ARBA" id="ARBA00032985"/>
    </source>
</evidence>
<dbReference type="PANTHER" id="PTHR43625:SF40">
    <property type="entry name" value="ALDO-KETO REDUCTASE YAKC [NADP(+)]"/>
    <property type="match status" value="1"/>
</dbReference>
<sequence>MSLPTAPLGRDGPQVTRLGFGLMGLSAFYGQPKPDSERLALLDRAHELGERFWDSSDMYGDNEDLIGKWFKANPDKRNDIFLATKFAVKNMGAEIDSSPEYVKEAVEKSLQRLGIEQIDLYYCHRVDQKTPIELTVQAMADLVNLKKVKYLGLSEVSAETLRRAHKVHPISAVQVEYSPFALEIESKQIDLLKTCRELGVAVVAYSPLNRGMLSGALKGPEDFEESDFRRFAPRFSAENFPKNLKLVEQITEVAKAKGVTPSQLTLAWLMAQGEDIFPIPGTTKAARLEENVGSLKIEVSKEEEQKIRKSCEEVEVSGGRYPESFMKSCYADTPSLEQYRDGGAGLDGSGDIPASTPKTAYRIHREIVRQGSASTCEAIGPRRIQQESISTSRTRQPWSSAAMGFITGFLGGVTLTTGVLYLTISLHTQNRTTQAALLRQQRQVLTDFYEPKKPEPEPTSREVPVGLAEMAKDRWNRSLEEGVKKVYTTDWRRVREEAEDRASAILQKIREGSNHNFVSNNTAHACANMASHGKVLDLFDDRYLELQDVIGNVEPLPTLVPYEQYKQHAIVYRMDTNHDIFMALLHDFTERKSLETGKELWTWCVQWQVDETATHQPAVALHSPKKPRIDPRQPNSPTMQPPLGHGAPPITAQVRRLDPELMHQEDMLRILVDIVQVNSTVVPNFIEFLYRWIDFYEGDGKALNAALYGEIPSLWDFEYHPILVPEDVKKKIGEANSITRDGKEYGTGIKTPKHANAEELAQNSPTKKMRQKPNVVTFERKLEESERLQYHEVHFGIQPPKLNEPLPPLINIPRDRVKRAKYHAACFKSRQRALYLLMEAGVTPQQLKDYKRCQTMSLKDTPSREGAHGLENYEKDANLAQMIHSAKEKQRVKQMEIAISNKLAHEAQLAGHSTISAGSSGVPLIPIMPPTIRSLEIAGQISREIQQTKDERNQKINIVPVPLVGKTKSLLFKGAMDRAALLGICGPDGRLASPPSSVDTDGHGSKNEDEGNGITDGDSNDDISASGDGLCTLPGPVLPPVSTLPLPNLPPPSRPPPVMTSSQPRSSFDFNPSFFLQQQYPSGHSGPSTSGPDPPRRSMSSYIAENVRDNTPNQAQQPTPVLQYQEIMASNSARIQQNVLGGQVSVQGPQSTSNTRSDASNMIQRASDPPTETGQGSYPRPSVLIASRSSNTTVPPPPGFERDGPFISGNMPPPLGPPPPPAAAYPSTKPQSDTYSSNLPQRIQTSPSYPVGSEFSTPARPPNFAQRLLALGHATSLHQGLRNTGPTLLREPDMPAPNSLGSQYKSAQERHHANMQRITPSPLTLRPPPSPLSSLAPSLLATSPFTTSHNGIPVQIFLPRILIPSNTIGPGGMKLGNSGCAETDAFLLGYTHPLSGKITLSRAVFLPLGVWINAQDRVRKGKYKVLESYIAPTRDTSVSHRAVYERVRQAYHLMKTGSPAARERELTKRWRASRGRMKETQRGAVWEGWAVDVDRDIVMSKEDRTGAFVQDALIDGIDEDSEEVRRRKEIDELLDTDEAWDYGEDEDVHMHG</sequence>
<dbReference type="GO" id="GO:0044284">
    <property type="term" value="C:mitochondrial crista junction"/>
    <property type="evidence" value="ECO:0007669"/>
    <property type="project" value="InterPro"/>
</dbReference>
<feature type="region of interest" description="Disordered" evidence="13">
    <location>
        <begin position="623"/>
        <end position="646"/>
    </location>
</feature>
<keyword evidence="12" id="KW-0999">Mitochondrion inner membrane</keyword>
<evidence type="ECO:0000256" key="8">
    <source>
        <dbReference type="ARBA" id="ARBA00023128"/>
    </source>
</evidence>
<dbReference type="GO" id="GO:0042407">
    <property type="term" value="P:cristae formation"/>
    <property type="evidence" value="ECO:0007669"/>
    <property type="project" value="InterPro"/>
</dbReference>
<feature type="region of interest" description="Disordered" evidence="13">
    <location>
        <begin position="1144"/>
        <end position="1259"/>
    </location>
</feature>
<evidence type="ECO:0000256" key="2">
    <source>
        <dbReference type="ARBA" id="ARBA00004370"/>
    </source>
</evidence>